<dbReference type="AlphaFoldDB" id="A0A4Q0NSU9"/>
<organism evidence="1 2">
    <name type="scientific">Leeuwenhoekiella aestuarii</name>
    <dbReference type="NCBI Taxonomy" id="2249426"/>
    <lineage>
        <taxon>Bacteria</taxon>
        <taxon>Pseudomonadati</taxon>
        <taxon>Bacteroidota</taxon>
        <taxon>Flavobacteriia</taxon>
        <taxon>Flavobacteriales</taxon>
        <taxon>Flavobacteriaceae</taxon>
        <taxon>Leeuwenhoekiella</taxon>
    </lineage>
</organism>
<dbReference type="Proteomes" id="UP000289821">
    <property type="component" value="Unassembled WGS sequence"/>
</dbReference>
<evidence type="ECO:0000313" key="2">
    <source>
        <dbReference type="Proteomes" id="UP000289821"/>
    </source>
</evidence>
<sequence>MKVLFIGNVWPEPVSSAAGTRIMQLIQAFHDMNAEVHFACAAGKTPLSEDLSKIKVAAQTIKLNNESFDEYISDLNPDIVVFDKFVIEEQFGWRVKEQCPDTVRILETIDLHGLRKGREASLKVGESFSERHLHNDFAKRELASIYRCDLTLVISEFERNLLKDFLKVPDQQLCYLPFLVAPISDEVISNWKPFEERKHFVTIGNFRHEPNWVSVRYLKTEIWPLIRKQLPDAAMRVYGSYPAEKHAQLHNPKENFYVLGRAESAHEVIEDARVLLAPLVTGAGLKGKLLDAMQCGTPAVTTSVGAEGMHGKLDFNGSVTDDFKDFANGAVSLYQDVEKWSKAQCNGVRIINKRFQKTYWQPVFHSRIKGLLDHLDQHRQANFTGAMLWHQSLQASKFMSKWIEEKNKKTS</sequence>
<gene>
    <name evidence="1" type="ORF">DSM04_106125</name>
</gene>
<proteinExistence type="predicted"/>
<dbReference type="OrthoDB" id="9807209at2"/>
<accession>A0A4Q0NSU9</accession>
<dbReference type="Pfam" id="PF13692">
    <property type="entry name" value="Glyco_trans_1_4"/>
    <property type="match status" value="1"/>
</dbReference>
<dbReference type="EMBL" id="QOVI01000006">
    <property type="protein sequence ID" value="RXG12644.1"/>
    <property type="molecule type" value="Genomic_DNA"/>
</dbReference>
<dbReference type="GO" id="GO:0016740">
    <property type="term" value="F:transferase activity"/>
    <property type="evidence" value="ECO:0007669"/>
    <property type="project" value="UniProtKB-KW"/>
</dbReference>
<reference evidence="1 2" key="1">
    <citation type="submission" date="2018-07" db="EMBL/GenBank/DDBJ databases">
        <title>Leeuwenhoekiella genomics.</title>
        <authorList>
            <person name="Tahon G."/>
            <person name="Willems A."/>
        </authorList>
    </citation>
    <scope>NUCLEOTIDE SEQUENCE [LARGE SCALE GENOMIC DNA]</scope>
    <source>
        <strain evidence="1 2">R-50232</strain>
    </source>
</reference>
<protein>
    <submittedName>
        <fullName evidence="1">Glycosyltransferase involved in cell wall biosynthesis</fullName>
    </submittedName>
</protein>
<dbReference type="CDD" id="cd03801">
    <property type="entry name" value="GT4_PimA-like"/>
    <property type="match status" value="1"/>
</dbReference>
<evidence type="ECO:0000313" key="1">
    <source>
        <dbReference type="EMBL" id="RXG12644.1"/>
    </source>
</evidence>
<dbReference type="Gene3D" id="3.40.50.2000">
    <property type="entry name" value="Glycogen Phosphorylase B"/>
    <property type="match status" value="1"/>
</dbReference>
<name>A0A4Q0NSU9_9FLAO</name>
<dbReference type="SUPFAM" id="SSF53756">
    <property type="entry name" value="UDP-Glycosyltransferase/glycogen phosphorylase"/>
    <property type="match status" value="1"/>
</dbReference>
<comment type="caution">
    <text evidence="1">The sequence shown here is derived from an EMBL/GenBank/DDBJ whole genome shotgun (WGS) entry which is preliminary data.</text>
</comment>
<dbReference type="RefSeq" id="WP_128762304.1">
    <property type="nucleotide sequence ID" value="NZ_QOVI01000006.1"/>
</dbReference>
<keyword evidence="1" id="KW-0808">Transferase</keyword>
<keyword evidence="2" id="KW-1185">Reference proteome</keyword>